<dbReference type="PANTHER" id="PTHR31018:SF3">
    <property type="entry name" value="RECEPTOR PROTEIN-TYROSINE KINASE"/>
    <property type="match status" value="1"/>
</dbReference>
<comment type="subcellular location">
    <subcellularLocation>
        <location evidence="1">Secreted</location>
        <location evidence="1">Cell wall</location>
    </subcellularLocation>
</comment>
<accession>A0A0A1TDW4</accession>
<dbReference type="Proteomes" id="UP000039046">
    <property type="component" value="Unassembled WGS sequence"/>
</dbReference>
<feature type="signal peptide" evidence="6">
    <location>
        <begin position="1"/>
        <end position="19"/>
    </location>
</feature>
<sequence length="397" mass="41503">MHSAKIVSALVAMLSIVSADSDCKDLKITAADQDIPCKEYSGDVIVDAAVSGQLEIKKIESIGGNLKVLNASSLQTISSSSLTKVGDSMQFIGLAKLSGIDFRFLKSAKSIKLANIRALSTLSIGSGAFNVSTVEIRDTGAKDLSGVAFDTVDSLYLTNNKLLTSYSSDVQSILQNLEIASNGDKMAVSFPKLEKARISTISGVASFKIPVLKKVQSLYFDKNNQMESVAGPNLTEVGLNTKTTGSLSFTNNTKLVNVSFPAITNITGDLTIATNDAFQNITGFPKLQSIYGSLVLGGNFSEVDLPKLTSVSGSADIRSFADVSDAFCNNEYKKFNVKGANSQCKFNSTNVSTGNGTDIGKDGKGGSGNTGKSAGALNTVSFAAMSLALLGGALQLL</sequence>
<dbReference type="EMBL" id="CDHN01000005">
    <property type="protein sequence ID" value="CEJ92954.1"/>
    <property type="molecule type" value="Genomic_DNA"/>
</dbReference>
<evidence type="ECO:0000256" key="1">
    <source>
        <dbReference type="ARBA" id="ARBA00004191"/>
    </source>
</evidence>
<keyword evidence="8" id="KW-1185">Reference proteome</keyword>
<evidence type="ECO:0000256" key="6">
    <source>
        <dbReference type="SAM" id="SignalP"/>
    </source>
</evidence>
<dbReference type="GO" id="GO:0009986">
    <property type="term" value="C:cell surface"/>
    <property type="evidence" value="ECO:0007669"/>
    <property type="project" value="TreeGrafter"/>
</dbReference>
<keyword evidence="2" id="KW-0134">Cell wall</keyword>
<evidence type="ECO:0000313" key="7">
    <source>
        <dbReference type="EMBL" id="CEJ92954.1"/>
    </source>
</evidence>
<keyword evidence="4 6" id="KW-0732">Signal</keyword>
<evidence type="ECO:0000256" key="2">
    <source>
        <dbReference type="ARBA" id="ARBA00022512"/>
    </source>
</evidence>
<dbReference type="OrthoDB" id="536881at2759"/>
<reference evidence="7 8" key="1">
    <citation type="journal article" date="2015" name="Genome Announc.">
        <title>Draft Genome Sequence and Gene Annotation of the Entomopathogenic Fungus Verticillium hemipterigenum.</title>
        <authorList>
            <person name="Horn F."/>
            <person name="Habel A."/>
            <person name="Scharf D.H."/>
            <person name="Dworschak J."/>
            <person name="Brakhage A.A."/>
            <person name="Guthke R."/>
            <person name="Hertweck C."/>
            <person name="Linde J."/>
        </authorList>
    </citation>
    <scope>NUCLEOTIDE SEQUENCE [LARGE SCALE GENOMIC DNA]</scope>
</reference>
<evidence type="ECO:0000256" key="3">
    <source>
        <dbReference type="ARBA" id="ARBA00022525"/>
    </source>
</evidence>
<name>A0A0A1TDW4_9HYPO</name>
<evidence type="ECO:0000313" key="8">
    <source>
        <dbReference type="Proteomes" id="UP000039046"/>
    </source>
</evidence>
<keyword evidence="5" id="KW-0325">Glycoprotein</keyword>
<dbReference type="AlphaFoldDB" id="A0A0A1TDW4"/>
<dbReference type="InterPro" id="IPR051648">
    <property type="entry name" value="CWI-Assembly_Regulator"/>
</dbReference>
<dbReference type="GO" id="GO:0009277">
    <property type="term" value="C:fungal-type cell wall"/>
    <property type="evidence" value="ECO:0007669"/>
    <property type="project" value="TreeGrafter"/>
</dbReference>
<gene>
    <name evidence="7" type="ORF">VHEMI08578</name>
</gene>
<dbReference type="InterPro" id="IPR036941">
    <property type="entry name" value="Rcpt_L-dom_sf"/>
</dbReference>
<dbReference type="SUPFAM" id="SSF52058">
    <property type="entry name" value="L domain-like"/>
    <property type="match status" value="1"/>
</dbReference>
<evidence type="ECO:0000256" key="5">
    <source>
        <dbReference type="ARBA" id="ARBA00023180"/>
    </source>
</evidence>
<evidence type="ECO:0000256" key="4">
    <source>
        <dbReference type="ARBA" id="ARBA00022729"/>
    </source>
</evidence>
<dbReference type="GO" id="GO:0031505">
    <property type="term" value="P:fungal-type cell wall organization"/>
    <property type="evidence" value="ECO:0007669"/>
    <property type="project" value="TreeGrafter"/>
</dbReference>
<organism evidence="7 8">
    <name type="scientific">[Torrubiella] hemipterigena</name>
    <dbReference type="NCBI Taxonomy" id="1531966"/>
    <lineage>
        <taxon>Eukaryota</taxon>
        <taxon>Fungi</taxon>
        <taxon>Dikarya</taxon>
        <taxon>Ascomycota</taxon>
        <taxon>Pezizomycotina</taxon>
        <taxon>Sordariomycetes</taxon>
        <taxon>Hypocreomycetidae</taxon>
        <taxon>Hypocreales</taxon>
        <taxon>Clavicipitaceae</taxon>
        <taxon>Clavicipitaceae incertae sedis</taxon>
        <taxon>'Torrubiella' clade</taxon>
    </lineage>
</organism>
<dbReference type="PANTHER" id="PTHR31018">
    <property type="entry name" value="SPORULATION-SPECIFIC PROTEIN-RELATED"/>
    <property type="match status" value="1"/>
</dbReference>
<feature type="chain" id="PRO_5001979550" evidence="6">
    <location>
        <begin position="20"/>
        <end position="397"/>
    </location>
</feature>
<dbReference type="HOGENOM" id="CLU_035846_0_1_1"/>
<dbReference type="Gene3D" id="3.80.20.20">
    <property type="entry name" value="Receptor L-domain"/>
    <property type="match status" value="1"/>
</dbReference>
<dbReference type="GO" id="GO:0005886">
    <property type="term" value="C:plasma membrane"/>
    <property type="evidence" value="ECO:0007669"/>
    <property type="project" value="TreeGrafter"/>
</dbReference>
<proteinExistence type="predicted"/>
<keyword evidence="3" id="KW-0964">Secreted</keyword>
<dbReference type="STRING" id="1531966.A0A0A1TDW4"/>
<protein>
    <submittedName>
        <fullName evidence="7">Uncharacterized protein</fullName>
    </submittedName>
</protein>